<accession>A0ABC9GVV6</accession>
<keyword evidence="7" id="KW-1185">Reference proteome</keyword>
<dbReference type="SUPFAM" id="SSF54001">
    <property type="entry name" value="Cysteine proteinases"/>
    <property type="match status" value="1"/>
</dbReference>
<keyword evidence="3" id="KW-0378">Hydrolase</keyword>
<comment type="similarity">
    <text evidence="1">Belongs to the peptidase C48 family.</text>
</comment>
<keyword evidence="2" id="KW-0645">Protease</keyword>
<protein>
    <recommendedName>
        <fullName evidence="5">Ubiquitin-like protease family profile domain-containing protein</fullName>
    </recommendedName>
</protein>
<feature type="domain" description="Ubiquitin-like protease family profile" evidence="5">
    <location>
        <begin position="296"/>
        <end position="496"/>
    </location>
</feature>
<evidence type="ECO:0000313" key="7">
    <source>
        <dbReference type="Proteomes" id="UP001497457"/>
    </source>
</evidence>
<evidence type="ECO:0000256" key="4">
    <source>
        <dbReference type="SAM" id="MobiDB-lite"/>
    </source>
</evidence>
<dbReference type="EMBL" id="CAXIPR030000636">
    <property type="protein sequence ID" value="CAM0146589.1"/>
    <property type="molecule type" value="Genomic_DNA"/>
</dbReference>
<dbReference type="Gene3D" id="3.40.395.10">
    <property type="entry name" value="Adenoviral Proteinase, Chain A"/>
    <property type="match status" value="1"/>
</dbReference>
<gene>
    <name evidence="6" type="ORF">URODEC1_LOCUS120148</name>
</gene>
<evidence type="ECO:0000256" key="1">
    <source>
        <dbReference type="ARBA" id="ARBA00005234"/>
    </source>
</evidence>
<organism evidence="6 7">
    <name type="scientific">Urochloa decumbens</name>
    <dbReference type="NCBI Taxonomy" id="240449"/>
    <lineage>
        <taxon>Eukaryota</taxon>
        <taxon>Viridiplantae</taxon>
        <taxon>Streptophyta</taxon>
        <taxon>Embryophyta</taxon>
        <taxon>Tracheophyta</taxon>
        <taxon>Spermatophyta</taxon>
        <taxon>Magnoliopsida</taxon>
        <taxon>Liliopsida</taxon>
        <taxon>Poales</taxon>
        <taxon>Poaceae</taxon>
        <taxon>PACMAD clade</taxon>
        <taxon>Panicoideae</taxon>
        <taxon>Panicodae</taxon>
        <taxon>Paniceae</taxon>
        <taxon>Melinidinae</taxon>
        <taxon>Urochloa</taxon>
    </lineage>
</organism>
<dbReference type="GO" id="GO:0006508">
    <property type="term" value="P:proteolysis"/>
    <property type="evidence" value="ECO:0007669"/>
    <property type="project" value="UniProtKB-KW"/>
</dbReference>
<dbReference type="GO" id="GO:0008233">
    <property type="term" value="F:peptidase activity"/>
    <property type="evidence" value="ECO:0007669"/>
    <property type="project" value="UniProtKB-KW"/>
</dbReference>
<reference evidence="6 7" key="1">
    <citation type="submission" date="2024-10" db="EMBL/GenBank/DDBJ databases">
        <authorList>
            <person name="Ryan C."/>
        </authorList>
    </citation>
    <scope>NUCLEOTIDE SEQUENCE [LARGE SCALE GENOMIC DNA]</scope>
</reference>
<dbReference type="Proteomes" id="UP001497457">
    <property type="component" value="Unassembled WGS sequence"/>
</dbReference>
<dbReference type="InterPro" id="IPR003653">
    <property type="entry name" value="Peptidase_C48_C"/>
</dbReference>
<dbReference type="InterPro" id="IPR019557">
    <property type="entry name" value="AminoTfrase-like_pln_mobile"/>
</dbReference>
<dbReference type="AlphaFoldDB" id="A0ABC9GVV6"/>
<feature type="region of interest" description="Disordered" evidence="4">
    <location>
        <begin position="545"/>
        <end position="630"/>
    </location>
</feature>
<dbReference type="Pfam" id="PF02902">
    <property type="entry name" value="Peptidase_C48"/>
    <property type="match status" value="1"/>
</dbReference>
<sequence length="630" mass="72791">MLIKIVKRYNIDTKKFVFGGNELEISPYDVKCIMDLPVEGEDVKNRTRKPVDNTLFNSYKSNHKLELHTLEQNIRNSVVPDDDFKRQFVLFAIGTILAPTTKDYVDSKYLGVVENVQDLSRLNWGQFTLNHLLESIQMFTLKNQVNLQGNLALLQFWFWEHVQPHRRYGISYSSIPPPLMARWDEDSAKLRDTSFKDDQLDGGVVDMILQVMKQNQLDTEKKLSRIAMDLDHKIDSKCLYIMDQLAEIKAEQKIGGVVQTRVSKVEDHLSSLTMECKEDKEVAYFLRNSYEDAEVVLVAGTPLTVAQLKRNFTKNFMFGHVIDAFAYISNVQTDSTSVLRTTDSNKLTSQNGDFPPWLVDTVATKCLRRHMLFVPMHVHDCHWILLAINFIKEEVQVLDSLASNPRLRDELKECALVRSIQACIDDAVNDGLVRLTPPIKLTDWKIQPYPNIPQQHNKYELCVHYTYPIHDTYDDSLTKICSYSCGAFVLKYMLAWDGEKMAEHFTDTQVEVFAWKMCTRLLFSECNEHRLDSYKKVLTKEDYDNMKPKKNEQDGPTDDYVEVISDPKDDTNPKKMGSAKRKRGRPRKKQEAEDPLVQQFSTQKIAEQVQKKTGRVSKPGPHQKSPFKKI</sequence>
<dbReference type="Pfam" id="PF10536">
    <property type="entry name" value="PMD"/>
    <property type="match status" value="1"/>
</dbReference>
<dbReference type="PANTHER" id="PTHR34835:SF34">
    <property type="entry name" value="OS08G0555500 PROTEIN"/>
    <property type="match status" value="1"/>
</dbReference>
<dbReference type="PROSITE" id="PS50600">
    <property type="entry name" value="ULP_PROTEASE"/>
    <property type="match status" value="1"/>
</dbReference>
<comment type="caution">
    <text evidence="6">The sequence shown here is derived from an EMBL/GenBank/DDBJ whole genome shotgun (WGS) entry which is preliminary data.</text>
</comment>
<feature type="compositionally biased region" description="Basic residues" evidence="4">
    <location>
        <begin position="577"/>
        <end position="588"/>
    </location>
</feature>
<name>A0ABC9GVV6_9POAL</name>
<dbReference type="PANTHER" id="PTHR34835">
    <property type="entry name" value="OS07G0283600 PROTEIN-RELATED"/>
    <property type="match status" value="1"/>
</dbReference>
<evidence type="ECO:0000259" key="5">
    <source>
        <dbReference type="PROSITE" id="PS50600"/>
    </source>
</evidence>
<evidence type="ECO:0000256" key="2">
    <source>
        <dbReference type="ARBA" id="ARBA00022670"/>
    </source>
</evidence>
<dbReference type="InterPro" id="IPR038765">
    <property type="entry name" value="Papain-like_cys_pep_sf"/>
</dbReference>
<evidence type="ECO:0000313" key="6">
    <source>
        <dbReference type="EMBL" id="CAM0146589.1"/>
    </source>
</evidence>
<evidence type="ECO:0000256" key="3">
    <source>
        <dbReference type="ARBA" id="ARBA00022801"/>
    </source>
</evidence>
<proteinExistence type="inferred from homology"/>